<dbReference type="EMBL" id="BJXX01000133">
    <property type="protein sequence ID" value="GEN35475.1"/>
    <property type="molecule type" value="Genomic_DNA"/>
</dbReference>
<keyword evidence="1" id="KW-0175">Coiled coil</keyword>
<dbReference type="Proteomes" id="UP000321157">
    <property type="component" value="Unassembled WGS sequence"/>
</dbReference>
<evidence type="ECO:0000313" key="2">
    <source>
        <dbReference type="EMBL" id="GEN35475.1"/>
    </source>
</evidence>
<reference evidence="2 3" key="1">
    <citation type="submission" date="2019-07" db="EMBL/GenBank/DDBJ databases">
        <title>Whole genome shotgun sequence of Aneurinibacillus danicus NBRC 102444.</title>
        <authorList>
            <person name="Hosoyama A."/>
            <person name="Uohara A."/>
            <person name="Ohji S."/>
            <person name="Ichikawa N."/>
        </authorList>
    </citation>
    <scope>NUCLEOTIDE SEQUENCE [LARGE SCALE GENOMIC DNA]</scope>
    <source>
        <strain evidence="2 3">NBRC 102444</strain>
    </source>
</reference>
<comment type="caution">
    <text evidence="2">The sequence shown here is derived from an EMBL/GenBank/DDBJ whole genome shotgun (WGS) entry which is preliminary data.</text>
</comment>
<dbReference type="AlphaFoldDB" id="A0A511V971"/>
<accession>A0A511V971</accession>
<name>A0A511V971_9BACL</name>
<sequence>MNDKLLQQILEELQKMNQRIDTLEEGMNSRFDELKDSLSRKHVENMKADELILQSQKETLARLDDIERGMYRLEKIELRQNRTTAKVDELEADVTLLRDKLQN</sequence>
<feature type="coiled-coil region" evidence="1">
    <location>
        <begin position="73"/>
        <end position="100"/>
    </location>
</feature>
<dbReference type="OrthoDB" id="9937920at2"/>
<gene>
    <name evidence="2" type="ORF">ADA01nite_29350</name>
</gene>
<organism evidence="2 3">
    <name type="scientific">Aneurinibacillus danicus</name>
    <dbReference type="NCBI Taxonomy" id="267746"/>
    <lineage>
        <taxon>Bacteria</taxon>
        <taxon>Bacillati</taxon>
        <taxon>Bacillota</taxon>
        <taxon>Bacilli</taxon>
        <taxon>Bacillales</taxon>
        <taxon>Paenibacillaceae</taxon>
        <taxon>Aneurinibacillus group</taxon>
        <taxon>Aneurinibacillus</taxon>
    </lineage>
</organism>
<evidence type="ECO:0000313" key="3">
    <source>
        <dbReference type="Proteomes" id="UP000321157"/>
    </source>
</evidence>
<keyword evidence="3" id="KW-1185">Reference proteome</keyword>
<proteinExistence type="predicted"/>
<dbReference type="RefSeq" id="WP_146811006.1">
    <property type="nucleotide sequence ID" value="NZ_BJXX01000133.1"/>
</dbReference>
<protein>
    <submittedName>
        <fullName evidence="2">Uncharacterized protein</fullName>
    </submittedName>
</protein>
<evidence type="ECO:0000256" key="1">
    <source>
        <dbReference type="SAM" id="Coils"/>
    </source>
</evidence>